<evidence type="ECO:0000313" key="1">
    <source>
        <dbReference type="EMBL" id="ROJ25414.1"/>
    </source>
</evidence>
<name>A0A3N0XR84_ANAGA</name>
<gene>
    <name evidence="1" type="ORF">DPX16_3579</name>
</gene>
<reference evidence="1 2" key="1">
    <citation type="submission" date="2018-10" db="EMBL/GenBank/DDBJ databases">
        <title>Genome assembly for a Yunnan-Guizhou Plateau 3E fish, Anabarilius grahami (Regan), and its evolutionary and genetic applications.</title>
        <authorList>
            <person name="Jiang W."/>
        </authorList>
    </citation>
    <scope>NUCLEOTIDE SEQUENCE [LARGE SCALE GENOMIC DNA]</scope>
    <source>
        <strain evidence="1">AG-KIZ</strain>
        <tissue evidence="1">Muscle</tissue>
    </source>
</reference>
<evidence type="ECO:0000313" key="2">
    <source>
        <dbReference type="Proteomes" id="UP000281406"/>
    </source>
</evidence>
<comment type="caution">
    <text evidence="1">The sequence shown here is derived from an EMBL/GenBank/DDBJ whole genome shotgun (WGS) entry which is preliminary data.</text>
</comment>
<dbReference type="AlphaFoldDB" id="A0A3N0XR84"/>
<protein>
    <submittedName>
        <fullName evidence="1">Uncharacterized protein</fullName>
    </submittedName>
</protein>
<dbReference type="Proteomes" id="UP000281406">
    <property type="component" value="Unassembled WGS sequence"/>
</dbReference>
<proteinExistence type="predicted"/>
<organism evidence="1 2">
    <name type="scientific">Anabarilius grahami</name>
    <name type="common">Kanglang fish</name>
    <name type="synonym">Barilius grahami</name>
    <dbReference type="NCBI Taxonomy" id="495550"/>
    <lineage>
        <taxon>Eukaryota</taxon>
        <taxon>Metazoa</taxon>
        <taxon>Chordata</taxon>
        <taxon>Craniata</taxon>
        <taxon>Vertebrata</taxon>
        <taxon>Euteleostomi</taxon>
        <taxon>Actinopterygii</taxon>
        <taxon>Neopterygii</taxon>
        <taxon>Teleostei</taxon>
        <taxon>Ostariophysi</taxon>
        <taxon>Cypriniformes</taxon>
        <taxon>Xenocyprididae</taxon>
        <taxon>Xenocypridinae</taxon>
        <taxon>Xenocypridinae incertae sedis</taxon>
        <taxon>Anabarilius</taxon>
    </lineage>
</organism>
<sequence>MCPTIVKMEFIKEEIEDMSDPEPSRIKHEDTEEQIAQTSTAVSILFRLVCRLMFLICNRNGRSYQLGNVVGSGQAQPCPLSLIK</sequence>
<dbReference type="EMBL" id="RJVU01063374">
    <property type="protein sequence ID" value="ROJ25414.1"/>
    <property type="molecule type" value="Genomic_DNA"/>
</dbReference>
<accession>A0A3N0XR84</accession>
<keyword evidence="2" id="KW-1185">Reference proteome</keyword>